<dbReference type="InterPro" id="IPR009937">
    <property type="entry name" value="Phage_holin_3_6"/>
</dbReference>
<accession>A0A6J6EL58</accession>
<protein>
    <submittedName>
        <fullName evidence="2">Unannotated protein</fullName>
    </submittedName>
</protein>
<gene>
    <name evidence="2" type="ORF">UFOPK1726_00645</name>
</gene>
<proteinExistence type="predicted"/>
<keyword evidence="1" id="KW-0472">Membrane</keyword>
<dbReference type="Pfam" id="PF07332">
    <property type="entry name" value="Phage_holin_3_6"/>
    <property type="match status" value="1"/>
</dbReference>
<keyword evidence="1" id="KW-1133">Transmembrane helix</keyword>
<dbReference type="EMBL" id="CAEZTT010000064">
    <property type="protein sequence ID" value="CAB4577152.1"/>
    <property type="molecule type" value="Genomic_DNA"/>
</dbReference>
<keyword evidence="1" id="KW-0812">Transmembrane</keyword>
<name>A0A6J6EL58_9ZZZZ</name>
<evidence type="ECO:0000313" key="2">
    <source>
        <dbReference type="EMBL" id="CAB4577152.1"/>
    </source>
</evidence>
<feature type="transmembrane region" description="Helical" evidence="1">
    <location>
        <begin position="44"/>
        <end position="73"/>
    </location>
</feature>
<organism evidence="2">
    <name type="scientific">freshwater metagenome</name>
    <dbReference type="NCBI Taxonomy" id="449393"/>
    <lineage>
        <taxon>unclassified sequences</taxon>
        <taxon>metagenomes</taxon>
        <taxon>ecological metagenomes</taxon>
    </lineage>
</organism>
<feature type="transmembrane region" description="Helical" evidence="1">
    <location>
        <begin position="79"/>
        <end position="100"/>
    </location>
</feature>
<reference evidence="2" key="1">
    <citation type="submission" date="2020-05" db="EMBL/GenBank/DDBJ databases">
        <authorList>
            <person name="Chiriac C."/>
            <person name="Salcher M."/>
            <person name="Ghai R."/>
            <person name="Kavagutti S V."/>
        </authorList>
    </citation>
    <scope>NUCLEOTIDE SEQUENCE</scope>
</reference>
<sequence>MEHQQSGKPVRKKLVDAVDSVEDVILVQLRLLAAELRASSKSALFAVVFIIVGSASLIFVLIFAVITAALAIAETGLTIWFAFLIMTGVLFLIALLLLGLGIKAFSKIKAPTRALKSWQETKDIIAGE</sequence>
<dbReference type="AlphaFoldDB" id="A0A6J6EL58"/>
<evidence type="ECO:0000256" key="1">
    <source>
        <dbReference type="SAM" id="Phobius"/>
    </source>
</evidence>